<dbReference type="SUPFAM" id="SSF53597">
    <property type="entry name" value="Dihydrofolate reductase-like"/>
    <property type="match status" value="1"/>
</dbReference>
<dbReference type="Pfam" id="PF01872">
    <property type="entry name" value="RibD_C"/>
    <property type="match status" value="1"/>
</dbReference>
<proteinExistence type="predicted"/>
<evidence type="ECO:0000313" key="2">
    <source>
        <dbReference type="EMBL" id="MBX5091908.1"/>
    </source>
</evidence>
<gene>
    <name evidence="2" type="ORF">HJB60_22415</name>
</gene>
<feature type="domain" description="Bacterial bifunctional deaminase-reductase C-terminal" evidence="1">
    <location>
        <begin position="2"/>
        <end position="172"/>
    </location>
</feature>
<dbReference type="InterPro" id="IPR024072">
    <property type="entry name" value="DHFR-like_dom_sf"/>
</dbReference>
<dbReference type="EMBL" id="JABDYF010000010">
    <property type="protein sequence ID" value="MBX5091908.1"/>
    <property type="molecule type" value="Genomic_DNA"/>
</dbReference>
<dbReference type="PANTHER" id="PTHR38011:SF2">
    <property type="entry name" value="BIFUNCTIONAL DEAMINASE-REDUCTASE DOMAIN PROTEIN"/>
    <property type="match status" value="1"/>
</dbReference>
<reference evidence="2 3" key="1">
    <citation type="submission" date="2020-04" db="EMBL/GenBank/DDBJ databases">
        <title>Global-level population genomics: horizontal gene transfer, symbiosis and evolution in Rhizobia.</title>
        <authorList>
            <person name="Gai Y."/>
        </authorList>
    </citation>
    <scope>NUCLEOTIDE SEQUENCE [LARGE SCALE GENOMIC DNA]</scope>
    <source>
        <strain evidence="2 3">BLR33</strain>
    </source>
</reference>
<dbReference type="Proteomes" id="UP000770629">
    <property type="component" value="Unassembled WGS sequence"/>
</dbReference>
<sequence>MRKLIVGSFVSLDGVIESPMAWASPFFSDEAVEDAYQKAGEADYFLLGRKTYEMFAARWPALTGKYMDRMNGLKKLVVSNTLADARWNASILSGDIVGKLRELKSQDGGNLLKYGISELDRTLLENGLVDAYELSIIPARVGAGKRAFEDVPPELVDFDLAGLRSFRNGVVVTTYVPKSRQCNA</sequence>
<comment type="caution">
    <text evidence="2">The sequence shown here is derived from an EMBL/GenBank/DDBJ whole genome shotgun (WGS) entry which is preliminary data.</text>
</comment>
<name>A0ABS7IMU4_9HYPH</name>
<organism evidence="2 3">
    <name type="scientific">Rhizobium lentis</name>
    <dbReference type="NCBI Taxonomy" id="1138194"/>
    <lineage>
        <taxon>Bacteria</taxon>
        <taxon>Pseudomonadati</taxon>
        <taxon>Pseudomonadota</taxon>
        <taxon>Alphaproteobacteria</taxon>
        <taxon>Hyphomicrobiales</taxon>
        <taxon>Rhizobiaceae</taxon>
        <taxon>Rhizobium/Agrobacterium group</taxon>
        <taxon>Rhizobium</taxon>
    </lineage>
</organism>
<keyword evidence="3" id="KW-1185">Reference proteome</keyword>
<dbReference type="InterPro" id="IPR050765">
    <property type="entry name" value="Riboflavin_Biosynth_HTPR"/>
</dbReference>
<dbReference type="Gene3D" id="3.40.430.10">
    <property type="entry name" value="Dihydrofolate Reductase, subunit A"/>
    <property type="match status" value="1"/>
</dbReference>
<protein>
    <submittedName>
        <fullName evidence="2">Dihydrofolate reductase</fullName>
    </submittedName>
</protein>
<evidence type="ECO:0000313" key="3">
    <source>
        <dbReference type="Proteomes" id="UP000770629"/>
    </source>
</evidence>
<dbReference type="InterPro" id="IPR002734">
    <property type="entry name" value="RibDG_C"/>
</dbReference>
<accession>A0ABS7IMU4</accession>
<dbReference type="PANTHER" id="PTHR38011">
    <property type="entry name" value="DIHYDROFOLATE REDUCTASE FAMILY PROTEIN (AFU_ORTHOLOGUE AFUA_8G06820)"/>
    <property type="match status" value="1"/>
</dbReference>
<evidence type="ECO:0000259" key="1">
    <source>
        <dbReference type="Pfam" id="PF01872"/>
    </source>
</evidence>